<accession>A0ACC0C7I2</accession>
<protein>
    <submittedName>
        <fullName evidence="1">Uncharacterized protein</fullName>
    </submittedName>
</protein>
<keyword evidence="2" id="KW-1185">Reference proteome</keyword>
<comment type="caution">
    <text evidence="1">The sequence shown here is derived from an EMBL/GenBank/DDBJ whole genome shotgun (WGS) entry which is preliminary data.</text>
</comment>
<evidence type="ECO:0000313" key="2">
    <source>
        <dbReference type="Proteomes" id="UP001060085"/>
    </source>
</evidence>
<dbReference type="EMBL" id="CM044701">
    <property type="protein sequence ID" value="KAI5680759.1"/>
    <property type="molecule type" value="Genomic_DNA"/>
</dbReference>
<organism evidence="1 2">
    <name type="scientific">Catharanthus roseus</name>
    <name type="common">Madagascar periwinkle</name>
    <name type="synonym">Vinca rosea</name>
    <dbReference type="NCBI Taxonomy" id="4058"/>
    <lineage>
        <taxon>Eukaryota</taxon>
        <taxon>Viridiplantae</taxon>
        <taxon>Streptophyta</taxon>
        <taxon>Embryophyta</taxon>
        <taxon>Tracheophyta</taxon>
        <taxon>Spermatophyta</taxon>
        <taxon>Magnoliopsida</taxon>
        <taxon>eudicotyledons</taxon>
        <taxon>Gunneridae</taxon>
        <taxon>Pentapetalae</taxon>
        <taxon>asterids</taxon>
        <taxon>lamiids</taxon>
        <taxon>Gentianales</taxon>
        <taxon>Apocynaceae</taxon>
        <taxon>Rauvolfioideae</taxon>
        <taxon>Vinceae</taxon>
        <taxon>Catharanthinae</taxon>
        <taxon>Catharanthus</taxon>
    </lineage>
</organism>
<gene>
    <name evidence="1" type="ORF">M9H77_01986</name>
</gene>
<sequence>MSDPEPDPSYMIYLQLRATNEFAHLYPEEADEYDPDYVVEGSDEEEEDEEEEEEEEEEESDDASVEVIQSEVPVATVVEDNGATTSSQGVNMANVQGSGDDTADLGLGKSSQEKGKEAERDEKEEISVGEEWNRNEIDGLCCPICMEAWTSGGDHQVCCLPCGHIYGNSCIKRWLQQSRSQGKCPQCNKRCTLKGIRVLYASRIVAIDQELQQKVRTLEAKCASLKKRDGDWCKKEDQWQKREADLCEQVNHLRERAYYLEGLLGEEQRRSSGLISATQDSQRHSIAGGTFEAGAGQWGCLKRFSLLKDWQIDGARFFDVDAYGQTMVIVRGHSGMGGSNILTKISLLAPHERENIQLPLSIKVVKDLRVSTHGRLALLASLGKKLSVISMESNSTVLTYDLPSAAWSCTWDSSNSHYVYTGLQNGMVLEFDLRQTARPVESITGLTGNPVHSIQSLSSDSALASGSRSVLTASSVGLCHWNFGSFEERPYLVPESGNQGVCISLAYGAQGGDIVASFRPKIEMAGDVNASQTQPTLSTSLLGQGVLGTHVLYKRIGSRYQKLRSCCANVSDIRLPKSALIDSNHKSLFVSGDEATCDLVLQELPSFMTFQLLNTRNHPIRDVKYSNVLKTQLLGCLNDHSLQLFSTEHS</sequence>
<proteinExistence type="predicted"/>
<evidence type="ECO:0000313" key="1">
    <source>
        <dbReference type="EMBL" id="KAI5680759.1"/>
    </source>
</evidence>
<dbReference type="Proteomes" id="UP001060085">
    <property type="component" value="Linkage Group LG01"/>
</dbReference>
<reference evidence="2" key="1">
    <citation type="journal article" date="2023" name="Nat. Plants">
        <title>Single-cell RNA sequencing provides a high-resolution roadmap for understanding the multicellular compartmentation of specialized metabolism.</title>
        <authorList>
            <person name="Sun S."/>
            <person name="Shen X."/>
            <person name="Li Y."/>
            <person name="Li Y."/>
            <person name="Wang S."/>
            <person name="Li R."/>
            <person name="Zhang H."/>
            <person name="Shen G."/>
            <person name="Guo B."/>
            <person name="Wei J."/>
            <person name="Xu J."/>
            <person name="St-Pierre B."/>
            <person name="Chen S."/>
            <person name="Sun C."/>
        </authorList>
    </citation>
    <scope>NUCLEOTIDE SEQUENCE [LARGE SCALE GENOMIC DNA]</scope>
</reference>
<name>A0ACC0C7I2_CATRO</name>